<dbReference type="RefSeq" id="WP_129015318.1">
    <property type="nucleotide sequence ID" value="NZ_SDDZ01000001.1"/>
</dbReference>
<accession>A0A4Q0XJ77</accession>
<dbReference type="EMBL" id="SDDZ01000001">
    <property type="protein sequence ID" value="RXJ52182.1"/>
    <property type="molecule type" value="Genomic_DNA"/>
</dbReference>
<dbReference type="InterPro" id="IPR025393">
    <property type="entry name" value="DUF4301"/>
</dbReference>
<evidence type="ECO:0000313" key="3">
    <source>
        <dbReference type="Proteomes" id="UP000289792"/>
    </source>
</evidence>
<sequence length="517" mass="59241">MKFTEKDIQQIENKGLTLAQIQSQLELFETGVPFVNLHSAATINNGILKCSEAEKAHHINYFDTKRNGVSIAKFVPASGAATRMFKTLFRFIDEYVPEDESINSFVNKHKDADLSLFFVGMEKLPFYEKVLEQLKVFYPDHATFSSDRQKLLFVKTMMDEDKMNYGFYPKGLLPFHEYKDHLATAFEEHLFEGALYASTNNTAFLHFTISELYKKMFDDEFARIQDIVEHKTNTKFHISFSYQKGSTDTIAVTPENELFREEDGQLSFRPSGHGALLENLNQLNADIIFIKNIDNVVVYKYEDEVAEYKKMLGGMLLEIQHDLFKHLNHLEVGDVSEEDILNISEFLENKLNVVISTEFKKYATKYQIEYLFDKLNRPLRICGMVKNEGEPGGGPFWIKGENGQITLQIVESAQIDTDNKKQNEILKNATHFNPVDLVCGIKNYKGEVFDLQKYVDPTTAFITMKTKAGKDLMALELPGLWNGSMAGWNTIFVEVPLITFNPVKTVTDLLKPTHQIE</sequence>
<dbReference type="SUPFAM" id="SSF53448">
    <property type="entry name" value="Nucleotide-diphospho-sugar transferases"/>
    <property type="match status" value="1"/>
</dbReference>
<dbReference type="AlphaFoldDB" id="A0A4Q0XJ77"/>
<dbReference type="OrthoDB" id="5572060at2"/>
<evidence type="ECO:0000259" key="1">
    <source>
        <dbReference type="Pfam" id="PF14134"/>
    </source>
</evidence>
<feature type="domain" description="DUF4301" evidence="1">
    <location>
        <begin position="4"/>
        <end position="515"/>
    </location>
</feature>
<protein>
    <submittedName>
        <fullName evidence="2">DUF4301 family protein</fullName>
    </submittedName>
</protein>
<evidence type="ECO:0000313" key="2">
    <source>
        <dbReference type="EMBL" id="RXJ52182.1"/>
    </source>
</evidence>
<reference evidence="2 3" key="1">
    <citation type="submission" date="2019-01" db="EMBL/GenBank/DDBJ databases">
        <title>Genome sequence of the Antarctic species Gelidibacter gilvus ACAM 158(T).</title>
        <authorList>
            <person name="Bowman J.P."/>
        </authorList>
    </citation>
    <scope>NUCLEOTIDE SEQUENCE [LARGE SCALE GENOMIC DNA]</scope>
    <source>
        <strain evidence="2 3">IC158</strain>
    </source>
</reference>
<gene>
    <name evidence="2" type="ORF">ESZ48_00305</name>
</gene>
<name>A0A4Q0XJ77_9FLAO</name>
<keyword evidence="3" id="KW-1185">Reference proteome</keyword>
<comment type="caution">
    <text evidence="2">The sequence shown here is derived from an EMBL/GenBank/DDBJ whole genome shotgun (WGS) entry which is preliminary data.</text>
</comment>
<dbReference type="Proteomes" id="UP000289792">
    <property type="component" value="Unassembled WGS sequence"/>
</dbReference>
<dbReference type="Pfam" id="PF14134">
    <property type="entry name" value="DUF4301"/>
    <property type="match status" value="1"/>
</dbReference>
<proteinExistence type="predicted"/>
<organism evidence="2 3">
    <name type="scientific">Gelidibacter gilvus</name>
    <dbReference type="NCBI Taxonomy" id="59602"/>
    <lineage>
        <taxon>Bacteria</taxon>
        <taxon>Pseudomonadati</taxon>
        <taxon>Bacteroidota</taxon>
        <taxon>Flavobacteriia</taxon>
        <taxon>Flavobacteriales</taxon>
        <taxon>Flavobacteriaceae</taxon>
        <taxon>Gelidibacter</taxon>
    </lineage>
</organism>
<dbReference type="InterPro" id="IPR029044">
    <property type="entry name" value="Nucleotide-diphossugar_trans"/>
</dbReference>